<dbReference type="EMBL" id="BMKW01000020">
    <property type="protein sequence ID" value="GGJ41392.1"/>
    <property type="molecule type" value="Genomic_DNA"/>
</dbReference>
<feature type="transmembrane region" description="Helical" evidence="1">
    <location>
        <begin position="47"/>
        <end position="67"/>
    </location>
</feature>
<dbReference type="AlphaFoldDB" id="A0A917L2G9"/>
<sequence length="109" mass="11058">MSAGAAMRGPGFETQATEMTARGLAWRRTAGAWRKLREAARRLDPGTVVLIGFMAGMGWAFIGSLGLGLGTGSENKVAAWSWLAGALLIGAAAFVALLLGAPPGNGDGA</sequence>
<evidence type="ECO:0000313" key="3">
    <source>
        <dbReference type="Proteomes" id="UP000661507"/>
    </source>
</evidence>
<reference evidence="2" key="1">
    <citation type="journal article" date="2014" name="Int. J. Syst. Evol. Microbiol.">
        <title>Complete genome sequence of Corynebacterium casei LMG S-19264T (=DSM 44701T), isolated from a smear-ripened cheese.</title>
        <authorList>
            <consortium name="US DOE Joint Genome Institute (JGI-PGF)"/>
            <person name="Walter F."/>
            <person name="Albersmeier A."/>
            <person name="Kalinowski J."/>
            <person name="Ruckert C."/>
        </authorList>
    </citation>
    <scope>NUCLEOTIDE SEQUENCE</scope>
    <source>
        <strain evidence="2">CGMCC 1.3617</strain>
    </source>
</reference>
<gene>
    <name evidence="2" type="ORF">GCM10011320_56190</name>
</gene>
<evidence type="ECO:0000256" key="1">
    <source>
        <dbReference type="SAM" id="Phobius"/>
    </source>
</evidence>
<feature type="transmembrane region" description="Helical" evidence="1">
    <location>
        <begin position="79"/>
        <end position="101"/>
    </location>
</feature>
<keyword evidence="3" id="KW-1185">Reference proteome</keyword>
<protein>
    <submittedName>
        <fullName evidence="2">Uncharacterized protein</fullName>
    </submittedName>
</protein>
<keyword evidence="1" id="KW-1133">Transmembrane helix</keyword>
<reference evidence="2" key="2">
    <citation type="submission" date="2020-09" db="EMBL/GenBank/DDBJ databases">
        <authorList>
            <person name="Sun Q."/>
            <person name="Zhou Y."/>
        </authorList>
    </citation>
    <scope>NUCLEOTIDE SEQUENCE</scope>
    <source>
        <strain evidence="2">CGMCC 1.3617</strain>
    </source>
</reference>
<keyword evidence="1" id="KW-0812">Transmembrane</keyword>
<proteinExistence type="predicted"/>
<organism evidence="2 3">
    <name type="scientific">Neoroseomonas lacus</name>
    <dbReference type="NCBI Taxonomy" id="287609"/>
    <lineage>
        <taxon>Bacteria</taxon>
        <taxon>Pseudomonadati</taxon>
        <taxon>Pseudomonadota</taxon>
        <taxon>Alphaproteobacteria</taxon>
        <taxon>Acetobacterales</taxon>
        <taxon>Acetobacteraceae</taxon>
        <taxon>Neoroseomonas</taxon>
    </lineage>
</organism>
<comment type="caution">
    <text evidence="2">The sequence shown here is derived from an EMBL/GenBank/DDBJ whole genome shotgun (WGS) entry which is preliminary data.</text>
</comment>
<accession>A0A917L2G9</accession>
<dbReference type="Proteomes" id="UP000661507">
    <property type="component" value="Unassembled WGS sequence"/>
</dbReference>
<name>A0A917L2G9_9PROT</name>
<keyword evidence="1" id="KW-0472">Membrane</keyword>
<evidence type="ECO:0000313" key="2">
    <source>
        <dbReference type="EMBL" id="GGJ41392.1"/>
    </source>
</evidence>